<dbReference type="AlphaFoldDB" id="D0LJA4"/>
<evidence type="ECO:0000256" key="4">
    <source>
        <dbReference type="ARBA" id="ARBA00022692"/>
    </source>
</evidence>
<keyword evidence="3" id="KW-1003">Cell membrane</keyword>
<feature type="transmembrane region" description="Helical" evidence="7">
    <location>
        <begin position="112"/>
        <end position="136"/>
    </location>
</feature>
<dbReference type="HOGENOM" id="CLU_021295_1_0_7"/>
<evidence type="ECO:0000313" key="9">
    <source>
        <dbReference type="Proteomes" id="UP000001880"/>
    </source>
</evidence>
<evidence type="ECO:0000256" key="6">
    <source>
        <dbReference type="ARBA" id="ARBA00023136"/>
    </source>
</evidence>
<feature type="transmembrane region" description="Helical" evidence="7">
    <location>
        <begin position="258"/>
        <end position="278"/>
    </location>
</feature>
<evidence type="ECO:0000313" key="8">
    <source>
        <dbReference type="EMBL" id="ACY14951.1"/>
    </source>
</evidence>
<accession>D0LJA4</accession>
<evidence type="ECO:0000256" key="2">
    <source>
        <dbReference type="ARBA" id="ARBA00008929"/>
    </source>
</evidence>
<dbReference type="PANTHER" id="PTHR43044:SF2">
    <property type="entry name" value="POLYSULPHIDE REDUCTASE NRFD"/>
    <property type="match status" value="1"/>
</dbReference>
<dbReference type="InterPro" id="IPR005614">
    <property type="entry name" value="NrfD-like"/>
</dbReference>
<dbReference type="RefSeq" id="WP_012827559.1">
    <property type="nucleotide sequence ID" value="NC_013440.1"/>
</dbReference>
<comment type="similarity">
    <text evidence="2">Belongs to the NrfD family.</text>
</comment>
<name>D0LJA4_HALO1</name>
<dbReference type="OrthoDB" id="9806499at2"/>
<sequence length="451" mass="50802">MSTEAEAKTRDPGAAFREITNSVCAVHERPKPPRAWYIALAIALGMLGIFGMSIVYLFANGIGIYGNNNTIGWAWPIVNFVFWVGIGHAGTLISAILYLLRQGWRTSINRSAEAMTIFAVACAGIFPIIHTGRPWFAYFMLPIPNDMDIWQQFRSPLMWDVFAISTYATTSILFWFMGMVPDLATFRDRAKSTIARVAYGILAMGWRGSARQWHRYERAYLILAALATPLVLSVHSVVSFDFATSQTPGWHTTILPPYFVAGAIFSGFAMVLTLMVPARELFGLKHIIKASHIEAMCKVTLATGTMVGFAYGVELFIAWYSGVMYEQFAFYNRAFGPFAWSYWTMVFCNVAVPQAFWFKKARQNPWIIVGLCLLVNVGMWFERFVIVVTSLSRTMLPSSWHYYMPTLWDAATLIGSFGLFMTLFLLFCRYLPIVAMAEVKSTLPEAHAGHH</sequence>
<feature type="transmembrane region" description="Helical" evidence="7">
    <location>
        <begin position="77"/>
        <end position="100"/>
    </location>
</feature>
<dbReference type="PANTHER" id="PTHR43044">
    <property type="match status" value="1"/>
</dbReference>
<keyword evidence="9" id="KW-1185">Reference proteome</keyword>
<protein>
    <submittedName>
        <fullName evidence="8">Polysulphide reductase NrfD</fullName>
    </submittedName>
</protein>
<feature type="transmembrane region" description="Helical" evidence="7">
    <location>
        <begin position="299"/>
        <end position="320"/>
    </location>
</feature>
<keyword evidence="5 7" id="KW-1133">Transmembrane helix</keyword>
<organism evidence="8 9">
    <name type="scientific">Haliangium ochraceum (strain DSM 14365 / JCM 11303 / SMP-2)</name>
    <dbReference type="NCBI Taxonomy" id="502025"/>
    <lineage>
        <taxon>Bacteria</taxon>
        <taxon>Pseudomonadati</taxon>
        <taxon>Myxococcota</taxon>
        <taxon>Polyangia</taxon>
        <taxon>Haliangiales</taxon>
        <taxon>Kofleriaceae</taxon>
        <taxon>Haliangium</taxon>
    </lineage>
</organism>
<evidence type="ECO:0000256" key="7">
    <source>
        <dbReference type="SAM" id="Phobius"/>
    </source>
</evidence>
<keyword evidence="4 7" id="KW-0812">Transmembrane</keyword>
<dbReference type="Pfam" id="PF03916">
    <property type="entry name" value="NrfD"/>
    <property type="match status" value="1"/>
</dbReference>
<reference evidence="8 9" key="1">
    <citation type="journal article" date="2010" name="Stand. Genomic Sci.">
        <title>Complete genome sequence of Haliangium ochraceum type strain (SMP-2).</title>
        <authorList>
            <consortium name="US DOE Joint Genome Institute (JGI-PGF)"/>
            <person name="Ivanova N."/>
            <person name="Daum C."/>
            <person name="Lang E."/>
            <person name="Abt B."/>
            <person name="Kopitz M."/>
            <person name="Saunders E."/>
            <person name="Lapidus A."/>
            <person name="Lucas S."/>
            <person name="Glavina Del Rio T."/>
            <person name="Nolan M."/>
            <person name="Tice H."/>
            <person name="Copeland A."/>
            <person name="Cheng J.F."/>
            <person name="Chen F."/>
            <person name="Bruce D."/>
            <person name="Goodwin L."/>
            <person name="Pitluck S."/>
            <person name="Mavromatis K."/>
            <person name="Pati A."/>
            <person name="Mikhailova N."/>
            <person name="Chen A."/>
            <person name="Palaniappan K."/>
            <person name="Land M."/>
            <person name="Hauser L."/>
            <person name="Chang Y.J."/>
            <person name="Jeffries C.D."/>
            <person name="Detter J.C."/>
            <person name="Brettin T."/>
            <person name="Rohde M."/>
            <person name="Goker M."/>
            <person name="Bristow J."/>
            <person name="Markowitz V."/>
            <person name="Eisen J.A."/>
            <person name="Hugenholtz P."/>
            <person name="Kyrpides N.C."/>
            <person name="Klenk H.P."/>
        </authorList>
    </citation>
    <scope>NUCLEOTIDE SEQUENCE [LARGE SCALE GENOMIC DNA]</scope>
    <source>
        <strain evidence="9">DSM 14365 / CIP 107738 / JCM 11303 / AJ 13395 / SMP-2</strain>
    </source>
</reference>
<feature type="transmembrane region" description="Helical" evidence="7">
    <location>
        <begin position="156"/>
        <end position="177"/>
    </location>
</feature>
<proteinExistence type="inferred from homology"/>
<feature type="transmembrane region" description="Helical" evidence="7">
    <location>
        <begin position="35"/>
        <end position="57"/>
    </location>
</feature>
<dbReference type="GO" id="GO:0005886">
    <property type="term" value="C:plasma membrane"/>
    <property type="evidence" value="ECO:0007669"/>
    <property type="project" value="UniProtKB-SubCell"/>
</dbReference>
<dbReference type="KEGG" id="hoh:Hoch_2414"/>
<feature type="transmembrane region" description="Helical" evidence="7">
    <location>
        <begin position="219"/>
        <end position="238"/>
    </location>
</feature>
<feature type="transmembrane region" description="Helical" evidence="7">
    <location>
        <begin position="406"/>
        <end position="427"/>
    </location>
</feature>
<dbReference type="STRING" id="502025.Hoch_2414"/>
<keyword evidence="6 7" id="KW-0472">Membrane</keyword>
<dbReference type="EMBL" id="CP001804">
    <property type="protein sequence ID" value="ACY14951.1"/>
    <property type="molecule type" value="Genomic_DNA"/>
</dbReference>
<gene>
    <name evidence="8" type="ordered locus">Hoch_2414</name>
</gene>
<feature type="transmembrane region" description="Helical" evidence="7">
    <location>
        <begin position="365"/>
        <end position="386"/>
    </location>
</feature>
<evidence type="ECO:0000256" key="1">
    <source>
        <dbReference type="ARBA" id="ARBA00004651"/>
    </source>
</evidence>
<evidence type="ECO:0000256" key="5">
    <source>
        <dbReference type="ARBA" id="ARBA00022989"/>
    </source>
</evidence>
<dbReference type="Proteomes" id="UP000001880">
    <property type="component" value="Chromosome"/>
</dbReference>
<evidence type="ECO:0000256" key="3">
    <source>
        <dbReference type="ARBA" id="ARBA00022475"/>
    </source>
</evidence>
<comment type="subcellular location">
    <subcellularLocation>
        <location evidence="1">Cell membrane</location>
        <topology evidence="1">Multi-pass membrane protein</topology>
    </subcellularLocation>
</comment>
<feature type="transmembrane region" description="Helical" evidence="7">
    <location>
        <begin position="340"/>
        <end position="358"/>
    </location>
</feature>
<dbReference type="eggNOG" id="COG5557">
    <property type="taxonomic scope" value="Bacteria"/>
</dbReference>